<dbReference type="Proteomes" id="UP001168528">
    <property type="component" value="Unassembled WGS sequence"/>
</dbReference>
<keyword evidence="3" id="KW-1185">Reference proteome</keyword>
<gene>
    <name evidence="2" type="ORF">Q0590_05640</name>
</gene>
<evidence type="ECO:0000313" key="3">
    <source>
        <dbReference type="Proteomes" id="UP001168528"/>
    </source>
</evidence>
<organism evidence="2 3">
    <name type="scientific">Rhodocytophaga aerolata</name>
    <dbReference type="NCBI Taxonomy" id="455078"/>
    <lineage>
        <taxon>Bacteria</taxon>
        <taxon>Pseudomonadati</taxon>
        <taxon>Bacteroidota</taxon>
        <taxon>Cytophagia</taxon>
        <taxon>Cytophagales</taxon>
        <taxon>Rhodocytophagaceae</taxon>
        <taxon>Rhodocytophaga</taxon>
    </lineage>
</organism>
<name>A0ABT8R262_9BACT</name>
<dbReference type="EMBL" id="JAUKPO010000002">
    <property type="protein sequence ID" value="MDO1445721.1"/>
    <property type="molecule type" value="Genomic_DNA"/>
</dbReference>
<protein>
    <submittedName>
        <fullName evidence="2">Uncharacterized protein</fullName>
    </submittedName>
</protein>
<reference evidence="2" key="1">
    <citation type="submission" date="2023-07" db="EMBL/GenBank/DDBJ databases">
        <title>The genome sequence of Rhodocytophaga aerolata KACC 12507.</title>
        <authorList>
            <person name="Zhang X."/>
        </authorList>
    </citation>
    <scope>NUCLEOTIDE SEQUENCE</scope>
    <source>
        <strain evidence="2">KACC 12507</strain>
    </source>
</reference>
<evidence type="ECO:0000256" key="1">
    <source>
        <dbReference type="SAM" id="MobiDB-lite"/>
    </source>
</evidence>
<proteinExistence type="predicted"/>
<accession>A0ABT8R262</accession>
<feature type="compositionally biased region" description="Low complexity" evidence="1">
    <location>
        <begin position="123"/>
        <end position="136"/>
    </location>
</feature>
<dbReference type="RefSeq" id="WP_302036521.1">
    <property type="nucleotide sequence ID" value="NZ_JAUKPO010000002.1"/>
</dbReference>
<feature type="region of interest" description="Disordered" evidence="1">
    <location>
        <begin position="117"/>
        <end position="142"/>
    </location>
</feature>
<evidence type="ECO:0000313" key="2">
    <source>
        <dbReference type="EMBL" id="MDO1445721.1"/>
    </source>
</evidence>
<comment type="caution">
    <text evidence="2">The sequence shown here is derived from an EMBL/GenBank/DDBJ whole genome shotgun (WGS) entry which is preliminary data.</text>
</comment>
<sequence length="189" mass="21409">MATRKLKTISIKGKEYVEVKERILYLANQDDFDYSIETDYQYFESRKMWVVKAKLTMYKDDKQYVYTGLAQELESDNYREVNYSSALENAETSAVGRACAMAGIGVIDSIASADEISKSQNRQPAQAATEQPAAPAVEDTRPWLSDKQLEAVVNRIKGGDKEVYQKTLDAFKVNKKHREELSQAMKAEA</sequence>